<name>D2W5Y4_NAEGR</name>
<dbReference type="InterPro" id="IPR027417">
    <property type="entry name" value="P-loop_NTPase"/>
</dbReference>
<dbReference type="GO" id="GO:0005524">
    <property type="term" value="F:ATP binding"/>
    <property type="evidence" value="ECO:0007669"/>
    <property type="project" value="InterPro"/>
</dbReference>
<dbReference type="InParanoid" id="D2W5Y4"/>
<keyword evidence="1" id="KW-0472">Membrane</keyword>
<sequence>MKQLNRTSELQDFRNSIKVDYKNLPQPPTRKNGQVIIYNSTGPTFFSIGAMIILIVSLNSLVVEKEGKLRFAMIMMGMKDSAYFISCLVCFAFLLSTFIKESKSALVLGFTVLAISFILNLFVSNGNIVYQLYSTSVTPAFRVILSFYPPFNFAKVFTDIATKTLPVYDDQLRKFVPGPGYSFEDFFIGTNTYDYVPASYLGIIVLILNGLLFLILYWYCDNVFSDGSGVRKSPIFFIYPSYWGLNCLKSKSTIKTNTNQDEQDYSQMETNDVKEEFKRSRDSSINAVVRIVSLRQTYSGFLTKLAAKCFPAKIAQSRFFREKKALKGLNLIVEDNQCVSLLGHNGAGKTSTMNILTGLFKQ</sequence>
<accession>D2W5Y4</accession>
<dbReference type="RefSeq" id="XP_002668261.1">
    <property type="nucleotide sequence ID" value="XM_002668215.1"/>
</dbReference>
<evidence type="ECO:0000259" key="2">
    <source>
        <dbReference type="Pfam" id="PF00005"/>
    </source>
</evidence>
<evidence type="ECO:0000256" key="1">
    <source>
        <dbReference type="SAM" id="Phobius"/>
    </source>
</evidence>
<evidence type="ECO:0000313" key="4">
    <source>
        <dbReference type="Proteomes" id="UP000006671"/>
    </source>
</evidence>
<dbReference type="GO" id="GO:0016887">
    <property type="term" value="F:ATP hydrolysis activity"/>
    <property type="evidence" value="ECO:0007669"/>
    <property type="project" value="InterPro"/>
</dbReference>
<feature type="transmembrane region" description="Helical" evidence="1">
    <location>
        <begin position="44"/>
        <end position="62"/>
    </location>
</feature>
<dbReference type="GO" id="GO:0005319">
    <property type="term" value="F:lipid transporter activity"/>
    <property type="evidence" value="ECO:0007669"/>
    <property type="project" value="TreeGrafter"/>
</dbReference>
<dbReference type="GeneID" id="8856434"/>
<organism evidence="4">
    <name type="scientific">Naegleria gruberi</name>
    <name type="common">Amoeba</name>
    <dbReference type="NCBI Taxonomy" id="5762"/>
    <lineage>
        <taxon>Eukaryota</taxon>
        <taxon>Discoba</taxon>
        <taxon>Heterolobosea</taxon>
        <taxon>Tetramitia</taxon>
        <taxon>Eutetramitia</taxon>
        <taxon>Vahlkampfiidae</taxon>
        <taxon>Naegleria</taxon>
    </lineage>
</organism>
<dbReference type="Pfam" id="PF00005">
    <property type="entry name" value="ABC_tran"/>
    <property type="match status" value="1"/>
</dbReference>
<gene>
    <name evidence="3" type="ORF">NAEGRDRAFT_82365</name>
</gene>
<reference evidence="3 4" key="1">
    <citation type="journal article" date="2010" name="Cell">
        <title>The genome of Naegleria gruberi illuminates early eukaryotic versatility.</title>
        <authorList>
            <person name="Fritz-Laylin L.K."/>
            <person name="Prochnik S.E."/>
            <person name="Ginger M.L."/>
            <person name="Dacks J.B."/>
            <person name="Carpenter M.L."/>
            <person name="Field M.C."/>
            <person name="Kuo A."/>
            <person name="Paredez A."/>
            <person name="Chapman J."/>
            <person name="Pham J."/>
            <person name="Shu S."/>
            <person name="Neupane R."/>
            <person name="Cipriano M."/>
            <person name="Mancuso J."/>
            <person name="Tu H."/>
            <person name="Salamov A."/>
            <person name="Lindquist E."/>
            <person name="Shapiro H."/>
            <person name="Lucas S."/>
            <person name="Grigoriev I.V."/>
            <person name="Cande W.Z."/>
            <person name="Fulton C."/>
            <person name="Rokhsar D.S."/>
            <person name="Dawson S.C."/>
        </authorList>
    </citation>
    <scope>NUCLEOTIDE SEQUENCE [LARGE SCALE GENOMIC DNA]</scope>
    <source>
        <strain evidence="3 4">NEG-M</strain>
    </source>
</reference>
<dbReference type="InterPro" id="IPR026082">
    <property type="entry name" value="ABCA"/>
</dbReference>
<dbReference type="OrthoDB" id="8061355at2759"/>
<dbReference type="KEGG" id="ngr:NAEGRDRAFT_82365"/>
<dbReference type="EMBL" id="GG739175">
    <property type="protein sequence ID" value="EFC35517.1"/>
    <property type="molecule type" value="Genomic_DNA"/>
</dbReference>
<feature type="non-terminal residue" evidence="3">
    <location>
        <position position="362"/>
    </location>
</feature>
<dbReference type="AlphaFoldDB" id="D2W5Y4"/>
<keyword evidence="1" id="KW-1133">Transmembrane helix</keyword>
<dbReference type="Gene3D" id="3.40.50.300">
    <property type="entry name" value="P-loop containing nucleotide triphosphate hydrolases"/>
    <property type="match status" value="1"/>
</dbReference>
<evidence type="ECO:0000313" key="3">
    <source>
        <dbReference type="EMBL" id="EFC35517.1"/>
    </source>
</evidence>
<feature type="transmembrane region" description="Helical" evidence="1">
    <location>
        <begin position="200"/>
        <end position="219"/>
    </location>
</feature>
<keyword evidence="1" id="KW-0812">Transmembrane</keyword>
<proteinExistence type="predicted"/>
<dbReference type="GO" id="GO:0016020">
    <property type="term" value="C:membrane"/>
    <property type="evidence" value="ECO:0007669"/>
    <property type="project" value="InterPro"/>
</dbReference>
<dbReference type="SUPFAM" id="SSF52540">
    <property type="entry name" value="P-loop containing nucleoside triphosphate hydrolases"/>
    <property type="match status" value="1"/>
</dbReference>
<feature type="domain" description="ABC transporter" evidence="2">
    <location>
        <begin position="326"/>
        <end position="361"/>
    </location>
</feature>
<dbReference type="Proteomes" id="UP000006671">
    <property type="component" value="Unassembled WGS sequence"/>
</dbReference>
<dbReference type="PANTHER" id="PTHR19229">
    <property type="entry name" value="ATP-BINDING CASSETTE TRANSPORTER SUBFAMILY A ABCA"/>
    <property type="match status" value="1"/>
</dbReference>
<dbReference type="eggNOG" id="KOG0059">
    <property type="taxonomic scope" value="Eukaryota"/>
</dbReference>
<dbReference type="InterPro" id="IPR003439">
    <property type="entry name" value="ABC_transporter-like_ATP-bd"/>
</dbReference>
<dbReference type="VEuPathDB" id="AmoebaDB:NAEGRDRAFT_82365"/>
<feature type="transmembrane region" description="Helical" evidence="1">
    <location>
        <begin position="82"/>
        <end position="99"/>
    </location>
</feature>
<dbReference type="GO" id="GO:0140359">
    <property type="term" value="F:ABC-type transporter activity"/>
    <property type="evidence" value="ECO:0007669"/>
    <property type="project" value="InterPro"/>
</dbReference>
<feature type="transmembrane region" description="Helical" evidence="1">
    <location>
        <begin position="105"/>
        <end position="123"/>
    </location>
</feature>
<protein>
    <submittedName>
        <fullName evidence="3">Predicted protein</fullName>
    </submittedName>
</protein>
<keyword evidence="4" id="KW-1185">Reference proteome</keyword>